<dbReference type="KEGG" id="fld:ABNE31_16410"/>
<dbReference type="PROSITE" id="PS51257">
    <property type="entry name" value="PROKAR_LIPOPROTEIN"/>
    <property type="match status" value="1"/>
</dbReference>
<name>A0AAU7MY70_9FLAO</name>
<dbReference type="EMBL" id="CP157804">
    <property type="protein sequence ID" value="XBQ23176.1"/>
    <property type="molecule type" value="Genomic_DNA"/>
</dbReference>
<gene>
    <name evidence="1" type="ORF">ABNE31_16410</name>
</gene>
<protein>
    <recommendedName>
        <fullName evidence="2">Membrane metalloprotease</fullName>
    </recommendedName>
</protein>
<evidence type="ECO:0008006" key="2">
    <source>
        <dbReference type="Google" id="ProtNLM"/>
    </source>
</evidence>
<sequence>MKKIALYTLFGLGLLMGCSKDSTPTSTDSNANLRAGNLLSTGASARDLLSNDVYDKLLIEIDYVTGFAPTAEAIANFEEFLRHHTFKEDIEFIYTSLASPNEQSLTLDEVVELERENRDEYNSGSTITVHIYFADAPAETDDEENNLVTLGAVYRNTSMVVYESTIQEIANSSTAVSTEDVETATLIHEFGHLFGLVNLSTQSVNDHEETTVNEEGMEEGNNHCNVDGCLMRSELEFGSSLLKQMESNASKGLATIPNLDAECILDLQKYGGR</sequence>
<accession>A0AAU7MY70</accession>
<reference evidence="1" key="1">
    <citation type="submission" date="2024-05" db="EMBL/GenBank/DDBJ databases">
        <title>Draft Genome Sequences of Flagellimonas sp. MMG031 and Marinobacter sp. MMG032 Isolated from the dinoflagellate Symbiodinium pilosum.</title>
        <authorList>
            <person name="Shikuma N.J."/>
            <person name="Farrell M.V."/>
        </authorList>
    </citation>
    <scope>NUCLEOTIDE SEQUENCE</scope>
    <source>
        <strain evidence="1">MMG031</strain>
    </source>
</reference>
<evidence type="ECO:0000313" key="1">
    <source>
        <dbReference type="EMBL" id="XBQ23176.1"/>
    </source>
</evidence>
<proteinExistence type="predicted"/>
<organism evidence="1">
    <name type="scientific">Flagellimonas sp. MMG031</name>
    <dbReference type="NCBI Taxonomy" id="3158549"/>
    <lineage>
        <taxon>Bacteria</taxon>
        <taxon>Pseudomonadati</taxon>
        <taxon>Bacteroidota</taxon>
        <taxon>Flavobacteriia</taxon>
        <taxon>Flavobacteriales</taxon>
        <taxon>Flavobacteriaceae</taxon>
        <taxon>Flagellimonas</taxon>
    </lineage>
</organism>
<dbReference type="RefSeq" id="WP_293287138.1">
    <property type="nucleotide sequence ID" value="NZ_CP157804.1"/>
</dbReference>
<dbReference type="AlphaFoldDB" id="A0AAU7MY70"/>